<dbReference type="CDD" id="cd00488">
    <property type="entry name" value="PCD_DCoH"/>
    <property type="match status" value="1"/>
</dbReference>
<reference evidence="5 6" key="1">
    <citation type="submission" date="2020-04" db="EMBL/GenBank/DDBJ databases">
        <title>MicrobeNet Type strains.</title>
        <authorList>
            <person name="Nicholson A.C."/>
        </authorList>
    </citation>
    <scope>NUCLEOTIDE SEQUENCE [LARGE SCALE GENOMIC DNA]</scope>
    <source>
        <strain evidence="5 6">JCM 3332</strain>
    </source>
</reference>
<dbReference type="AlphaFoldDB" id="A0A846Y9H9"/>
<dbReference type="GO" id="GO:0008124">
    <property type="term" value="F:4-alpha-hydroxytetrahydrobiopterin dehydratase activity"/>
    <property type="evidence" value="ECO:0007669"/>
    <property type="project" value="UniProtKB-UniRule"/>
</dbReference>
<dbReference type="SUPFAM" id="SSF55248">
    <property type="entry name" value="PCD-like"/>
    <property type="match status" value="1"/>
</dbReference>
<comment type="caution">
    <text evidence="5">The sequence shown here is derived from an EMBL/GenBank/DDBJ whole genome shotgun (WGS) entry which is preliminary data.</text>
</comment>
<evidence type="ECO:0000256" key="1">
    <source>
        <dbReference type="ARBA" id="ARBA00001554"/>
    </source>
</evidence>
<comment type="similarity">
    <text evidence="2 4">Belongs to the pterin-4-alpha-carbinolamine dehydratase family.</text>
</comment>
<evidence type="ECO:0000256" key="3">
    <source>
        <dbReference type="ARBA" id="ARBA00023239"/>
    </source>
</evidence>
<evidence type="ECO:0000256" key="2">
    <source>
        <dbReference type="ARBA" id="ARBA00006472"/>
    </source>
</evidence>
<organism evidence="5 6">
    <name type="scientific">Nocardia flavorosea</name>
    <dbReference type="NCBI Taxonomy" id="53429"/>
    <lineage>
        <taxon>Bacteria</taxon>
        <taxon>Bacillati</taxon>
        <taxon>Actinomycetota</taxon>
        <taxon>Actinomycetes</taxon>
        <taxon>Mycobacteriales</taxon>
        <taxon>Nocardiaceae</taxon>
        <taxon>Nocardia</taxon>
    </lineage>
</organism>
<dbReference type="RefSeq" id="WP_062973270.1">
    <property type="nucleotide sequence ID" value="NZ_JAAXOT010000002.1"/>
</dbReference>
<comment type="catalytic activity">
    <reaction evidence="1 4">
        <text>(4aS,6R)-4a-hydroxy-L-erythro-5,6,7,8-tetrahydrobiopterin = (6R)-L-erythro-6,7-dihydrobiopterin + H2O</text>
        <dbReference type="Rhea" id="RHEA:11920"/>
        <dbReference type="ChEBI" id="CHEBI:15377"/>
        <dbReference type="ChEBI" id="CHEBI:15642"/>
        <dbReference type="ChEBI" id="CHEBI:43120"/>
        <dbReference type="EC" id="4.2.1.96"/>
    </reaction>
</comment>
<name>A0A846Y9H9_9NOCA</name>
<evidence type="ECO:0000256" key="4">
    <source>
        <dbReference type="HAMAP-Rule" id="MF_00434"/>
    </source>
</evidence>
<dbReference type="InterPro" id="IPR036428">
    <property type="entry name" value="PCD_sf"/>
</dbReference>
<evidence type="ECO:0000313" key="5">
    <source>
        <dbReference type="EMBL" id="NKY55507.1"/>
    </source>
</evidence>
<protein>
    <recommendedName>
        <fullName evidence="4">Putative pterin-4-alpha-carbinolamine dehydratase</fullName>
        <shortName evidence="4">PHS</shortName>
        <ecNumber evidence="4">4.2.1.96</ecNumber>
    </recommendedName>
    <alternativeName>
        <fullName evidence="4">4-alpha-hydroxy-tetrahydropterin dehydratase</fullName>
    </alternativeName>
    <alternativeName>
        <fullName evidence="4">Pterin carbinolamine dehydratase</fullName>
        <shortName evidence="4">PCD</shortName>
    </alternativeName>
</protein>
<dbReference type="InterPro" id="IPR001533">
    <property type="entry name" value="Pterin_deHydtase"/>
</dbReference>
<dbReference type="Pfam" id="PF01329">
    <property type="entry name" value="Pterin_4a"/>
    <property type="match status" value="1"/>
</dbReference>
<gene>
    <name evidence="5" type="ORF">HGA15_04880</name>
</gene>
<dbReference type="Gene3D" id="3.30.1360.20">
    <property type="entry name" value="Transcriptional coactivator/pterin dehydratase"/>
    <property type="match status" value="1"/>
</dbReference>
<dbReference type="NCBIfam" id="NF002017">
    <property type="entry name" value="PRK00823.1-2"/>
    <property type="match status" value="1"/>
</dbReference>
<accession>A0A846Y9H9</accession>
<sequence>MTTPLLTETEITDALDSLPEWSRAGDTINRTVEASSFPAGIELVRRVAEAAEAANHHPDIDIRWRKVTFVLSTHSAGGLTAQDVALAREIDRLAGR</sequence>
<keyword evidence="6" id="KW-1185">Reference proteome</keyword>
<keyword evidence="3 4" id="KW-0456">Lyase</keyword>
<dbReference type="EMBL" id="JAAXOT010000002">
    <property type="protein sequence ID" value="NKY55507.1"/>
    <property type="molecule type" value="Genomic_DNA"/>
</dbReference>
<dbReference type="HAMAP" id="MF_00434">
    <property type="entry name" value="Pterin_4_alpha"/>
    <property type="match status" value="1"/>
</dbReference>
<dbReference type="GO" id="GO:0006729">
    <property type="term" value="P:tetrahydrobiopterin biosynthetic process"/>
    <property type="evidence" value="ECO:0007669"/>
    <property type="project" value="InterPro"/>
</dbReference>
<evidence type="ECO:0000313" key="6">
    <source>
        <dbReference type="Proteomes" id="UP000570678"/>
    </source>
</evidence>
<dbReference type="PANTHER" id="PTHR12599">
    <property type="entry name" value="PTERIN-4-ALPHA-CARBINOLAMINE DEHYDRATASE"/>
    <property type="match status" value="1"/>
</dbReference>
<dbReference type="EC" id="4.2.1.96" evidence="4"/>
<dbReference type="Proteomes" id="UP000570678">
    <property type="component" value="Unassembled WGS sequence"/>
</dbReference>
<dbReference type="PANTHER" id="PTHR12599:SF0">
    <property type="entry name" value="PTERIN-4-ALPHA-CARBINOLAMINE DEHYDRATASE"/>
    <property type="match status" value="1"/>
</dbReference>
<proteinExistence type="inferred from homology"/>